<dbReference type="EMBL" id="BAABHJ010000008">
    <property type="protein sequence ID" value="GAA4608060.1"/>
    <property type="molecule type" value="Genomic_DNA"/>
</dbReference>
<keyword evidence="5 7" id="KW-1133">Transmembrane helix</keyword>
<dbReference type="Proteomes" id="UP001500212">
    <property type="component" value="Unassembled WGS sequence"/>
</dbReference>
<evidence type="ECO:0000256" key="5">
    <source>
        <dbReference type="ARBA" id="ARBA00022989"/>
    </source>
</evidence>
<evidence type="ECO:0000313" key="8">
    <source>
        <dbReference type="EMBL" id="GAA4608060.1"/>
    </source>
</evidence>
<evidence type="ECO:0000313" key="9">
    <source>
        <dbReference type="Proteomes" id="UP001500212"/>
    </source>
</evidence>
<name>A0ABP8TJ04_9ACTN</name>
<keyword evidence="3" id="KW-1003">Cell membrane</keyword>
<protein>
    <recommendedName>
        <fullName evidence="10">GlsB/YeaQ/YmgE family stress response membrane protein</fullName>
    </recommendedName>
</protein>
<evidence type="ECO:0000256" key="4">
    <source>
        <dbReference type="ARBA" id="ARBA00022692"/>
    </source>
</evidence>
<dbReference type="RefSeq" id="WP_345354040.1">
    <property type="nucleotide sequence ID" value="NZ_BAABHJ010000008.1"/>
</dbReference>
<gene>
    <name evidence="8" type="ORF">GCM10023195_31220</name>
</gene>
<dbReference type="PANTHER" id="PTHR33884">
    <property type="entry name" value="UPF0410 PROTEIN YMGE"/>
    <property type="match status" value="1"/>
</dbReference>
<proteinExistence type="inferred from homology"/>
<sequence>MLMTIIWFIIIGAIIGALARLVVPGPNPMGIALTILIGVVGAVIGGVIANALGAGSIIAFIISVLVAAAGVALISGRGRWGSRRGVY</sequence>
<comment type="similarity">
    <text evidence="2">Belongs to the UPF0410 family.</text>
</comment>
<reference evidence="9" key="1">
    <citation type="journal article" date="2019" name="Int. J. Syst. Evol. Microbiol.">
        <title>The Global Catalogue of Microorganisms (GCM) 10K type strain sequencing project: providing services to taxonomists for standard genome sequencing and annotation.</title>
        <authorList>
            <consortium name="The Broad Institute Genomics Platform"/>
            <consortium name="The Broad Institute Genome Sequencing Center for Infectious Disease"/>
            <person name="Wu L."/>
            <person name="Ma J."/>
        </authorList>
    </citation>
    <scope>NUCLEOTIDE SEQUENCE [LARGE SCALE GENOMIC DNA]</scope>
    <source>
        <strain evidence="9">JCM 17938</strain>
    </source>
</reference>
<evidence type="ECO:0008006" key="10">
    <source>
        <dbReference type="Google" id="ProtNLM"/>
    </source>
</evidence>
<comment type="caution">
    <text evidence="8">The sequence shown here is derived from an EMBL/GenBank/DDBJ whole genome shotgun (WGS) entry which is preliminary data.</text>
</comment>
<dbReference type="PANTHER" id="PTHR33884:SF3">
    <property type="entry name" value="UPF0410 PROTEIN YMGE"/>
    <property type="match status" value="1"/>
</dbReference>
<evidence type="ECO:0000256" key="6">
    <source>
        <dbReference type="ARBA" id="ARBA00023136"/>
    </source>
</evidence>
<keyword evidence="9" id="KW-1185">Reference proteome</keyword>
<feature type="transmembrane region" description="Helical" evidence="7">
    <location>
        <begin position="6"/>
        <end position="23"/>
    </location>
</feature>
<keyword evidence="6 7" id="KW-0472">Membrane</keyword>
<keyword evidence="4 7" id="KW-0812">Transmembrane</keyword>
<evidence type="ECO:0000256" key="3">
    <source>
        <dbReference type="ARBA" id="ARBA00022475"/>
    </source>
</evidence>
<dbReference type="InterPro" id="IPR007341">
    <property type="entry name" value="Transgly_assoc"/>
</dbReference>
<evidence type="ECO:0000256" key="7">
    <source>
        <dbReference type="SAM" id="Phobius"/>
    </source>
</evidence>
<organism evidence="8 9">
    <name type="scientific">Actinoallomurus liliacearum</name>
    <dbReference type="NCBI Taxonomy" id="1080073"/>
    <lineage>
        <taxon>Bacteria</taxon>
        <taxon>Bacillati</taxon>
        <taxon>Actinomycetota</taxon>
        <taxon>Actinomycetes</taxon>
        <taxon>Streptosporangiales</taxon>
        <taxon>Thermomonosporaceae</taxon>
        <taxon>Actinoallomurus</taxon>
    </lineage>
</organism>
<feature type="transmembrane region" description="Helical" evidence="7">
    <location>
        <begin position="30"/>
        <end position="48"/>
    </location>
</feature>
<feature type="transmembrane region" description="Helical" evidence="7">
    <location>
        <begin position="54"/>
        <end position="74"/>
    </location>
</feature>
<evidence type="ECO:0000256" key="2">
    <source>
        <dbReference type="ARBA" id="ARBA00011006"/>
    </source>
</evidence>
<evidence type="ECO:0000256" key="1">
    <source>
        <dbReference type="ARBA" id="ARBA00004651"/>
    </source>
</evidence>
<comment type="subcellular location">
    <subcellularLocation>
        <location evidence="1">Cell membrane</location>
        <topology evidence="1">Multi-pass membrane protein</topology>
    </subcellularLocation>
</comment>
<accession>A0ABP8TJ04</accession>